<comment type="caution">
    <text evidence="1">The sequence shown here is derived from an EMBL/GenBank/DDBJ whole genome shotgun (WGS) entry which is preliminary data.</text>
</comment>
<organism evidence="1 2">
    <name type="scientific">Indibacter alkaliphilus (strain CCUG 57479 / KCTC 22604 / LW1)</name>
    <dbReference type="NCBI Taxonomy" id="1189612"/>
    <lineage>
        <taxon>Bacteria</taxon>
        <taxon>Pseudomonadati</taxon>
        <taxon>Bacteroidota</taxon>
        <taxon>Cytophagia</taxon>
        <taxon>Cytophagales</taxon>
        <taxon>Cyclobacteriaceae</taxon>
    </lineage>
</organism>
<proteinExistence type="predicted"/>
<dbReference type="AlphaFoldDB" id="S2E6D4"/>
<sequence>MNLAYLRLFQQALSKILKSEVGIKGSTSFTFPFYITCYYFEKNNIYRSTPSFILNRIFKSLKRKINL</sequence>
<evidence type="ECO:0000313" key="2">
    <source>
        <dbReference type="Proteomes" id="UP000006073"/>
    </source>
</evidence>
<reference evidence="1 2" key="1">
    <citation type="journal article" date="2013" name="Genome Announc.">
        <title>Draft Genome Sequence of Indibacter alkaliphilus Strain LW1T, Isolated from Lonar Lake, a Haloalkaline Lake in the Buldana District of Maharashtra, India.</title>
        <authorList>
            <person name="Singh A."/>
            <person name="Kumar Jangir P."/>
            <person name="Sharma R."/>
            <person name="Singh A."/>
            <person name="Kumar Pinnaka A."/>
            <person name="Shivaji S."/>
        </authorList>
    </citation>
    <scope>NUCLEOTIDE SEQUENCE [LARGE SCALE GENOMIC DNA]</scope>
    <source>
        <strain evidence="2">CCUG 57479 / KCTC 22604 / LW1</strain>
    </source>
</reference>
<evidence type="ECO:0000313" key="1">
    <source>
        <dbReference type="EMBL" id="EOZ97838.1"/>
    </source>
</evidence>
<name>S2E6D4_INDAL</name>
<keyword evidence="2" id="KW-1185">Reference proteome</keyword>
<dbReference type="Proteomes" id="UP000006073">
    <property type="component" value="Unassembled WGS sequence"/>
</dbReference>
<protein>
    <submittedName>
        <fullName evidence="1">Uncharacterized protein</fullName>
    </submittedName>
</protein>
<gene>
    <name evidence="1" type="ORF">A33Q_1647</name>
</gene>
<accession>S2E6D4</accession>
<dbReference type="EMBL" id="ALWO02000027">
    <property type="protein sequence ID" value="EOZ97838.1"/>
    <property type="molecule type" value="Genomic_DNA"/>
</dbReference>